<dbReference type="Proteomes" id="UP001314170">
    <property type="component" value="Unassembled WGS sequence"/>
</dbReference>
<dbReference type="AlphaFoldDB" id="A0AAV1SHW2"/>
<comment type="caution">
    <text evidence="1">The sequence shown here is derived from an EMBL/GenBank/DDBJ whole genome shotgun (WGS) entry which is preliminary data.</text>
</comment>
<accession>A0AAV1SHW2</accession>
<evidence type="ECO:0000313" key="2">
    <source>
        <dbReference type="Proteomes" id="UP001314170"/>
    </source>
</evidence>
<dbReference type="EMBL" id="CAWUPB010001178">
    <property type="protein sequence ID" value="CAK7349996.1"/>
    <property type="molecule type" value="Genomic_DNA"/>
</dbReference>
<gene>
    <name evidence="1" type="ORF">DCAF_LOCUS22719</name>
</gene>
<sequence>MGAKLSLTKLNKNDPDLGVCVIKSKEPKVCGVPSCQVSAPHGTFSFCGHTPPSASHSLLIPVSWLA</sequence>
<reference evidence="1 2" key="1">
    <citation type="submission" date="2024-01" db="EMBL/GenBank/DDBJ databases">
        <authorList>
            <person name="Waweru B."/>
        </authorList>
    </citation>
    <scope>NUCLEOTIDE SEQUENCE [LARGE SCALE GENOMIC DNA]</scope>
</reference>
<keyword evidence="2" id="KW-1185">Reference proteome</keyword>
<feature type="non-terminal residue" evidence="1">
    <location>
        <position position="66"/>
    </location>
</feature>
<evidence type="ECO:0000313" key="1">
    <source>
        <dbReference type="EMBL" id="CAK7349996.1"/>
    </source>
</evidence>
<proteinExistence type="predicted"/>
<name>A0AAV1SHW2_9ROSI</name>
<organism evidence="1 2">
    <name type="scientific">Dovyalis caffra</name>
    <dbReference type="NCBI Taxonomy" id="77055"/>
    <lineage>
        <taxon>Eukaryota</taxon>
        <taxon>Viridiplantae</taxon>
        <taxon>Streptophyta</taxon>
        <taxon>Embryophyta</taxon>
        <taxon>Tracheophyta</taxon>
        <taxon>Spermatophyta</taxon>
        <taxon>Magnoliopsida</taxon>
        <taxon>eudicotyledons</taxon>
        <taxon>Gunneridae</taxon>
        <taxon>Pentapetalae</taxon>
        <taxon>rosids</taxon>
        <taxon>fabids</taxon>
        <taxon>Malpighiales</taxon>
        <taxon>Salicaceae</taxon>
        <taxon>Flacourtieae</taxon>
        <taxon>Dovyalis</taxon>
    </lineage>
</organism>
<protein>
    <submittedName>
        <fullName evidence="1">Uncharacterized protein</fullName>
    </submittedName>
</protein>